<proteinExistence type="predicted"/>
<comment type="caution">
    <text evidence="1">The sequence shown here is derived from an EMBL/GenBank/DDBJ whole genome shotgun (WGS) entry which is preliminary data.</text>
</comment>
<dbReference type="RefSeq" id="WP_066265396.1">
    <property type="nucleotide sequence ID" value="NZ_JARMAB010000006.1"/>
</dbReference>
<reference evidence="1 2" key="1">
    <citation type="submission" date="2023-03" db="EMBL/GenBank/DDBJ databases">
        <title>Bacillus Genome Sequencing.</title>
        <authorList>
            <person name="Dunlap C."/>
        </authorList>
    </citation>
    <scope>NUCLEOTIDE SEQUENCE [LARGE SCALE GENOMIC DNA]</scope>
    <source>
        <strain evidence="1 2">B-23453</strain>
    </source>
</reference>
<sequence>MLDKHKLQQQDKLNLLNTTSLRIIPILAEHTDLDGMINISVNEIKKLGFMTPKLVPTALDRLVKVGWIRKTSDGKMFALYTCNTTHENKDFYYINTYKVFKEDAFKKMYKRAISFFYYLLAAKVPGRWHTIAVERLYKNKTFAGNLAIEYFEDFDDLMEKNFIPLIKAGFIEVKLGPNGTTLTSQTAHIKEQIYAYCGKENLSMRKKRMKDTHILHIRIAKEVIDRKSTIFDPDRRSTLRDLAKIAYEYGYSIDLFPQEALEEVHMTKHKIFKEFGQLGIKIYRESLCAFFENSEHSFAPLMDKKQFGRAIKNHYVIPRITMELTAAIQSSEKNNLSKTEAFLQYMTTEAYADELVLFDKYMNESHAEFYKDAVKTSPIWKDFSNKVNHIFTEEKAAGNGKDKVVKLAQQKVLSSNNRPEEKEQVYTYKERTKDKAPDDKVNRHEAYRNRMKAKGLLGQGILPEDYDF</sequence>
<dbReference type="EMBL" id="JARMAB010000006">
    <property type="protein sequence ID" value="MED1202589.1"/>
    <property type="molecule type" value="Genomic_DNA"/>
</dbReference>
<evidence type="ECO:0000313" key="2">
    <source>
        <dbReference type="Proteomes" id="UP001341444"/>
    </source>
</evidence>
<keyword evidence="2" id="KW-1185">Reference proteome</keyword>
<gene>
    <name evidence="1" type="ORF">P4T90_05720</name>
</gene>
<organism evidence="1 2">
    <name type="scientific">Heyndrickxia acidicola</name>
    <dbReference type="NCBI Taxonomy" id="209389"/>
    <lineage>
        <taxon>Bacteria</taxon>
        <taxon>Bacillati</taxon>
        <taxon>Bacillota</taxon>
        <taxon>Bacilli</taxon>
        <taxon>Bacillales</taxon>
        <taxon>Bacillaceae</taxon>
        <taxon>Heyndrickxia</taxon>
    </lineage>
</organism>
<protein>
    <submittedName>
        <fullName evidence="1">Uncharacterized protein</fullName>
    </submittedName>
</protein>
<evidence type="ECO:0000313" key="1">
    <source>
        <dbReference type="EMBL" id="MED1202589.1"/>
    </source>
</evidence>
<dbReference type="Proteomes" id="UP001341444">
    <property type="component" value="Unassembled WGS sequence"/>
</dbReference>
<accession>A0ABU6ME58</accession>
<name>A0ABU6ME58_9BACI</name>